<evidence type="ECO:0000256" key="4">
    <source>
        <dbReference type="SAM" id="MobiDB-lite"/>
    </source>
</evidence>
<organism evidence="6 7">
    <name type="scientific">Actinomadura soli</name>
    <dbReference type="NCBI Taxonomy" id="2508997"/>
    <lineage>
        <taxon>Bacteria</taxon>
        <taxon>Bacillati</taxon>
        <taxon>Actinomycetota</taxon>
        <taxon>Actinomycetes</taxon>
        <taxon>Streptosporangiales</taxon>
        <taxon>Thermomonosporaceae</taxon>
        <taxon>Actinomadura</taxon>
    </lineage>
</organism>
<feature type="region of interest" description="Disordered" evidence="4">
    <location>
        <begin position="176"/>
        <end position="203"/>
    </location>
</feature>
<dbReference type="Gene3D" id="3.30.420.10">
    <property type="entry name" value="Ribonuclease H-like superfamily/Ribonuclease H"/>
    <property type="match status" value="1"/>
</dbReference>
<dbReference type="SMART" id="SM00855">
    <property type="entry name" value="PGAM"/>
    <property type="match status" value="1"/>
</dbReference>
<dbReference type="CDD" id="cd09279">
    <property type="entry name" value="RNase_HI_like"/>
    <property type="match status" value="1"/>
</dbReference>
<feature type="domain" description="RNase H type-1" evidence="5">
    <location>
        <begin position="31"/>
        <end position="172"/>
    </location>
</feature>
<dbReference type="EMBL" id="VCKW01000248">
    <property type="protein sequence ID" value="TMQ90950.1"/>
    <property type="molecule type" value="Genomic_DNA"/>
</dbReference>
<proteinExistence type="predicted"/>
<dbReference type="NCBIfam" id="NF005567">
    <property type="entry name" value="PRK07238.1"/>
    <property type="match status" value="1"/>
</dbReference>
<dbReference type="PROSITE" id="PS50879">
    <property type="entry name" value="RNASE_H_1"/>
    <property type="match status" value="1"/>
</dbReference>
<feature type="binding site" evidence="3">
    <location>
        <position position="257"/>
    </location>
    <ligand>
        <name>substrate</name>
    </ligand>
</feature>
<dbReference type="PANTHER" id="PTHR48100:SF62">
    <property type="entry name" value="GLUCOSYL-3-PHOSPHOGLYCERATE PHOSPHATASE"/>
    <property type="match status" value="1"/>
</dbReference>
<accession>A0A5C4J3N6</accession>
<dbReference type="GO" id="GO:0003676">
    <property type="term" value="F:nucleic acid binding"/>
    <property type="evidence" value="ECO:0007669"/>
    <property type="project" value="InterPro"/>
</dbReference>
<comment type="caution">
    <text evidence="6">The sequence shown here is derived from an EMBL/GenBank/DDBJ whole genome shotgun (WGS) entry which is preliminary data.</text>
</comment>
<dbReference type="CDD" id="cd07067">
    <property type="entry name" value="HP_PGM_like"/>
    <property type="match status" value="1"/>
</dbReference>
<dbReference type="SUPFAM" id="SSF53098">
    <property type="entry name" value="Ribonuclease H-like"/>
    <property type="match status" value="1"/>
</dbReference>
<dbReference type="InterPro" id="IPR036397">
    <property type="entry name" value="RNaseH_sf"/>
</dbReference>
<sequence length="401" mass="42414">MPPHSHPDPGIGPVNAGAGGRGGPSSRKDGGGRKLVVEADGGSRGNPGPAGYGALVRDALTGEVLAEVAESIGHATNNVAEYRGLIAGLTAAAQLDPSARVEVRMDSKLVVEQMSGRWKIKHPDMVPLALQARDAAGGLGSVSYGWIPRNRNAHADRLANEAMDAAARGEHWVRKVEETPGEPEPPPSPAPSWSPPSGTPMTTVLLRHGETPLSAEKRFAGTGEIPLTAHGAAQARAAALALKDRGLDAIVTSPLSRCRDTAAEIAAATGLDVRVEDGFRETDFGEWEGLTFAEADRAWPAELKAWLADPEVAPPGGESFANVSRRVRTALDKLKVRYREQTVLVVSHVTPIKLLVMDALGAPMTSLYRMHLDVAALSSIDWYADGPASLRAFNDVHHLET</sequence>
<evidence type="ECO:0000259" key="5">
    <source>
        <dbReference type="PROSITE" id="PS50879"/>
    </source>
</evidence>
<feature type="active site" description="Proton donor/acceptor" evidence="2">
    <location>
        <position position="281"/>
    </location>
</feature>
<dbReference type="Pfam" id="PF00300">
    <property type="entry name" value="His_Phos_1"/>
    <property type="match status" value="1"/>
</dbReference>
<dbReference type="Proteomes" id="UP000309174">
    <property type="component" value="Unassembled WGS sequence"/>
</dbReference>
<feature type="compositionally biased region" description="Basic and acidic residues" evidence="4">
    <location>
        <begin position="26"/>
        <end position="37"/>
    </location>
</feature>
<dbReference type="OrthoDB" id="5296884at2"/>
<dbReference type="GO" id="GO:0004523">
    <property type="term" value="F:RNA-DNA hybrid ribonuclease activity"/>
    <property type="evidence" value="ECO:0007669"/>
    <property type="project" value="InterPro"/>
</dbReference>
<evidence type="ECO:0000256" key="3">
    <source>
        <dbReference type="PIRSR" id="PIRSR613078-2"/>
    </source>
</evidence>
<evidence type="ECO:0000256" key="2">
    <source>
        <dbReference type="PIRSR" id="PIRSR613078-1"/>
    </source>
</evidence>
<dbReference type="PIRSF" id="PIRSF036922">
    <property type="entry name" value="RNaseH_PGAM"/>
    <property type="match status" value="1"/>
</dbReference>
<dbReference type="InterPro" id="IPR002156">
    <property type="entry name" value="RNaseH_domain"/>
</dbReference>
<feature type="compositionally biased region" description="Pro residues" evidence="4">
    <location>
        <begin position="182"/>
        <end position="198"/>
    </location>
</feature>
<dbReference type="InterPro" id="IPR014636">
    <property type="entry name" value="RNaseH/PGlycerate_mutase"/>
</dbReference>
<dbReference type="InterPro" id="IPR013078">
    <property type="entry name" value="His_Pase_superF_clade-1"/>
</dbReference>
<dbReference type="GO" id="GO:0016791">
    <property type="term" value="F:phosphatase activity"/>
    <property type="evidence" value="ECO:0007669"/>
    <property type="project" value="TreeGrafter"/>
</dbReference>
<name>A0A5C4J3N6_9ACTN</name>
<feature type="region of interest" description="Disordered" evidence="4">
    <location>
        <begin position="1"/>
        <end position="50"/>
    </location>
</feature>
<keyword evidence="7" id="KW-1185">Reference proteome</keyword>
<dbReference type="InterPro" id="IPR029033">
    <property type="entry name" value="His_PPase_superfam"/>
</dbReference>
<evidence type="ECO:0000313" key="7">
    <source>
        <dbReference type="Proteomes" id="UP000309174"/>
    </source>
</evidence>
<evidence type="ECO:0000256" key="1">
    <source>
        <dbReference type="PIRSR" id="PIRSR036922-1"/>
    </source>
</evidence>
<feature type="active site" description="Proton donor/acceptor; for phosphatase activity" evidence="1">
    <location>
        <position position="281"/>
    </location>
</feature>
<gene>
    <name evidence="6" type="ORF">ETD83_33160</name>
</gene>
<reference evidence="6 7" key="1">
    <citation type="submission" date="2019-05" db="EMBL/GenBank/DDBJ databases">
        <title>Draft genome sequence of Actinomadura sp. 14C53.</title>
        <authorList>
            <person name="Saricaoglu S."/>
            <person name="Isik K."/>
        </authorList>
    </citation>
    <scope>NUCLEOTIDE SEQUENCE [LARGE SCALE GENOMIC DNA]</scope>
    <source>
        <strain evidence="6 7">14C53</strain>
    </source>
</reference>
<dbReference type="InterPro" id="IPR050275">
    <property type="entry name" value="PGM_Phosphatase"/>
</dbReference>
<dbReference type="GO" id="GO:0005737">
    <property type="term" value="C:cytoplasm"/>
    <property type="evidence" value="ECO:0007669"/>
    <property type="project" value="TreeGrafter"/>
</dbReference>
<dbReference type="SUPFAM" id="SSF53254">
    <property type="entry name" value="Phosphoglycerate mutase-like"/>
    <property type="match status" value="1"/>
</dbReference>
<dbReference type="Pfam" id="PF13456">
    <property type="entry name" value="RVT_3"/>
    <property type="match status" value="1"/>
</dbReference>
<dbReference type="AlphaFoldDB" id="A0A5C4J3N6"/>
<feature type="active site" description="Tele-phosphohistidine intermediate" evidence="1">
    <location>
        <position position="208"/>
    </location>
</feature>
<dbReference type="Gene3D" id="3.40.50.1240">
    <property type="entry name" value="Phosphoglycerate mutase-like"/>
    <property type="match status" value="1"/>
</dbReference>
<dbReference type="InterPro" id="IPR012337">
    <property type="entry name" value="RNaseH-like_sf"/>
</dbReference>
<dbReference type="PANTHER" id="PTHR48100">
    <property type="entry name" value="BROAD-SPECIFICITY PHOSPHATASE YOR283W-RELATED"/>
    <property type="match status" value="1"/>
</dbReference>
<protein>
    <submittedName>
        <fullName evidence="6">Bifunctional RNase H/acid phosphatase</fullName>
    </submittedName>
</protein>
<evidence type="ECO:0000313" key="6">
    <source>
        <dbReference type="EMBL" id="TMQ90950.1"/>
    </source>
</evidence>